<dbReference type="InterPro" id="IPR032675">
    <property type="entry name" value="LRR_dom_sf"/>
</dbReference>
<sequence length="859" mass="93514">MNDETQNNINDESVVHVDPPVAEDKDGETEDPNVSKSRDADMCNRATRRDPSGKHERGTTSHEIGLLERLQSQEPTLQFLPTKTKPQHQKKQDGDPQGKCAMAEQVTSHGVVTKELLASPLPPSKADAVEPWHDMFEAWAAVEEDEEAQPGAFRQLPGAPPVMMMRQRQPTDDISYSVSQPPSLLLEEHQQMPMPQETSTLDHEESAQHRRQRQHHRQPDSVNSNDMLVEAHLVEEQDETRQGELVTAEPMPTIRTVTAKEFLRSPNGKRFLVGGILCALSVAGIIVGVLVGVVFPKETSATQPPTLAPTSFVEDLLPAYTQQALNDTDSPQARAYQWYLEDLEYQEKSQEEDVSSFVPLQRFVLATIYYALHGDDWVQNTNWLDHTTSTCNWYSSFFGSICSTGPQVRRRQLGGGQAHLFRHLQNEEQPRNYYNRLSLYQNNLNGTLPPEISLLTYLDVINLHDQSISGRIPSEAGLLEYITLFQLFKNHIQSTVPSELGLLPRVKQLNLAFNELTGTIPSELGQLHGSLESLSLSNNFIHSVLPTELGLLTSCTAMYFYNTPNLTGPLPSELGAMDALRELHLNGANWTGTLPSELGSLATLTDVYLNNNRHLEGTIPSSLGQLTELSKLSLHNTNLSGSVPPELCSLLAAGTLTSLSVDCDKVSCPCDCDCSQTTGDPPFEYDANTSDTNGGNESGTVADPMNSPNGSPKEDEWDGELIELPDIFPQSEVETGLSGDSNATHQPDFGIFGGSGGGEVVTNPPPATLAPTQNLAETSSPAGITGELVTRPELSMATPPPRTDPPTTVPSEPSPPPGAGELVSSPPVAPSMISEPERPPELLPIIPIAATSPSSMIGG</sequence>
<evidence type="ECO:0000256" key="3">
    <source>
        <dbReference type="ARBA" id="ARBA00022737"/>
    </source>
</evidence>
<feature type="region of interest" description="Disordered" evidence="4">
    <location>
        <begin position="752"/>
        <end position="859"/>
    </location>
</feature>
<dbReference type="FunFam" id="3.80.10.10:FF:000041">
    <property type="entry name" value="LRR receptor-like serine/threonine-protein kinase ERECTA"/>
    <property type="match status" value="1"/>
</dbReference>
<evidence type="ECO:0000256" key="1">
    <source>
        <dbReference type="ARBA" id="ARBA00022614"/>
    </source>
</evidence>
<feature type="compositionally biased region" description="Polar residues" evidence="4">
    <location>
        <begin position="687"/>
        <end position="699"/>
    </location>
</feature>
<keyword evidence="5" id="KW-0812">Transmembrane</keyword>
<feature type="compositionally biased region" description="Basic and acidic residues" evidence="4">
    <location>
        <begin position="36"/>
        <end position="60"/>
    </location>
</feature>
<dbReference type="PANTHER" id="PTHR48060">
    <property type="entry name" value="DNA DAMAGE-REPAIR/TOLERATION PROTEIN DRT100"/>
    <property type="match status" value="1"/>
</dbReference>
<evidence type="ECO:0000313" key="7">
    <source>
        <dbReference type="Proteomes" id="UP001153069"/>
    </source>
</evidence>
<feature type="compositionally biased region" description="Polar residues" evidence="4">
    <location>
        <begin position="770"/>
        <end position="782"/>
    </location>
</feature>
<name>A0A9N8HWB3_9STRA</name>
<dbReference type="SUPFAM" id="SSF52058">
    <property type="entry name" value="L domain-like"/>
    <property type="match status" value="1"/>
</dbReference>
<dbReference type="Pfam" id="PF00560">
    <property type="entry name" value="LRR_1"/>
    <property type="match status" value="3"/>
</dbReference>
<keyword evidence="3" id="KW-0677">Repeat</keyword>
<dbReference type="InterPro" id="IPR053211">
    <property type="entry name" value="DNA_repair-toleration"/>
</dbReference>
<keyword evidence="2" id="KW-0732">Signal</keyword>
<dbReference type="OrthoDB" id="676979at2759"/>
<feature type="compositionally biased region" description="Polar residues" evidence="4">
    <location>
        <begin position="1"/>
        <end position="11"/>
    </location>
</feature>
<protein>
    <submittedName>
        <fullName evidence="6">Leucine Rich Repeat</fullName>
    </submittedName>
</protein>
<accession>A0A9N8HWB3</accession>
<keyword evidence="5" id="KW-1133">Transmembrane helix</keyword>
<dbReference type="PROSITE" id="PS51450">
    <property type="entry name" value="LRR"/>
    <property type="match status" value="1"/>
</dbReference>
<feature type="compositionally biased region" description="Pro residues" evidence="4">
    <location>
        <begin position="798"/>
        <end position="818"/>
    </location>
</feature>
<dbReference type="Proteomes" id="UP001153069">
    <property type="component" value="Unassembled WGS sequence"/>
</dbReference>
<evidence type="ECO:0000256" key="2">
    <source>
        <dbReference type="ARBA" id="ARBA00022729"/>
    </source>
</evidence>
<dbReference type="Gene3D" id="3.80.10.10">
    <property type="entry name" value="Ribonuclease Inhibitor"/>
    <property type="match status" value="2"/>
</dbReference>
<feature type="transmembrane region" description="Helical" evidence="5">
    <location>
        <begin position="271"/>
        <end position="295"/>
    </location>
</feature>
<keyword evidence="1" id="KW-0433">Leucine-rich repeat</keyword>
<keyword evidence="5" id="KW-0472">Membrane</keyword>
<feature type="region of interest" description="Disordered" evidence="4">
    <location>
        <begin position="1"/>
        <end position="99"/>
    </location>
</feature>
<dbReference type="EMBL" id="CAICTM010001624">
    <property type="protein sequence ID" value="CAB9525073.1"/>
    <property type="molecule type" value="Genomic_DNA"/>
</dbReference>
<comment type="caution">
    <text evidence="6">The sequence shown here is derived from an EMBL/GenBank/DDBJ whole genome shotgun (WGS) entry which is preliminary data.</text>
</comment>
<proteinExistence type="predicted"/>
<reference evidence="6" key="1">
    <citation type="submission" date="2020-06" db="EMBL/GenBank/DDBJ databases">
        <authorList>
            <consortium name="Plant Systems Biology data submission"/>
        </authorList>
    </citation>
    <scope>NUCLEOTIDE SEQUENCE</scope>
    <source>
        <strain evidence="6">D6</strain>
    </source>
</reference>
<dbReference type="PANTHER" id="PTHR48060:SF24">
    <property type="entry name" value="NON-SPECIFIC SERINE_THREONINE PROTEIN KINASE"/>
    <property type="match status" value="1"/>
</dbReference>
<evidence type="ECO:0000256" key="4">
    <source>
        <dbReference type="SAM" id="MobiDB-lite"/>
    </source>
</evidence>
<feature type="region of interest" description="Disordered" evidence="4">
    <location>
        <begin position="685"/>
        <end position="717"/>
    </location>
</feature>
<dbReference type="AlphaFoldDB" id="A0A9N8HWB3"/>
<feature type="region of interest" description="Disordered" evidence="4">
    <location>
        <begin position="190"/>
        <end position="225"/>
    </location>
</feature>
<organism evidence="6 7">
    <name type="scientific">Seminavis robusta</name>
    <dbReference type="NCBI Taxonomy" id="568900"/>
    <lineage>
        <taxon>Eukaryota</taxon>
        <taxon>Sar</taxon>
        <taxon>Stramenopiles</taxon>
        <taxon>Ochrophyta</taxon>
        <taxon>Bacillariophyta</taxon>
        <taxon>Bacillariophyceae</taxon>
        <taxon>Bacillariophycidae</taxon>
        <taxon>Naviculales</taxon>
        <taxon>Naviculaceae</taxon>
        <taxon>Seminavis</taxon>
    </lineage>
</organism>
<gene>
    <name evidence="6" type="ORF">SEMRO_1626_G286890.1</name>
</gene>
<evidence type="ECO:0000313" key="6">
    <source>
        <dbReference type="EMBL" id="CAB9525073.1"/>
    </source>
</evidence>
<dbReference type="InterPro" id="IPR001611">
    <property type="entry name" value="Leu-rich_rpt"/>
</dbReference>
<keyword evidence="7" id="KW-1185">Reference proteome</keyword>
<evidence type="ECO:0000256" key="5">
    <source>
        <dbReference type="SAM" id="Phobius"/>
    </source>
</evidence>